<name>A0AAV5TNS9_9BILA</name>
<evidence type="ECO:0008006" key="9">
    <source>
        <dbReference type="Google" id="ProtNLM"/>
    </source>
</evidence>
<evidence type="ECO:0000256" key="1">
    <source>
        <dbReference type="ARBA" id="ARBA00004141"/>
    </source>
</evidence>
<keyword evidence="5 6" id="KW-0472">Membrane</keyword>
<feature type="transmembrane region" description="Helical" evidence="6">
    <location>
        <begin position="142"/>
        <end position="164"/>
    </location>
</feature>
<dbReference type="InterPro" id="IPR019421">
    <property type="entry name" value="7TM_GPCR_serpentine_rcpt_Srd"/>
</dbReference>
<evidence type="ECO:0000256" key="5">
    <source>
        <dbReference type="ARBA" id="ARBA00023136"/>
    </source>
</evidence>
<accession>A0AAV5TNS9</accession>
<evidence type="ECO:0000256" key="3">
    <source>
        <dbReference type="ARBA" id="ARBA00022692"/>
    </source>
</evidence>
<evidence type="ECO:0000313" key="7">
    <source>
        <dbReference type="EMBL" id="GMS96027.1"/>
    </source>
</evidence>
<keyword evidence="3 6" id="KW-0812">Transmembrane</keyword>
<comment type="subcellular location">
    <subcellularLocation>
        <location evidence="1">Membrane</location>
        <topology evidence="1">Multi-pass membrane protein</topology>
    </subcellularLocation>
</comment>
<keyword evidence="8" id="KW-1185">Reference proteome</keyword>
<dbReference type="EMBL" id="BTSX01000004">
    <property type="protein sequence ID" value="GMS96027.1"/>
    <property type="molecule type" value="Genomic_DNA"/>
</dbReference>
<comment type="caution">
    <text evidence="7">The sequence shown here is derived from an EMBL/GenBank/DDBJ whole genome shotgun (WGS) entry which is preliminary data.</text>
</comment>
<dbReference type="InterPro" id="IPR050920">
    <property type="entry name" value="Nematode_rcpt-like_delta"/>
</dbReference>
<feature type="non-terminal residue" evidence="7">
    <location>
        <position position="313"/>
    </location>
</feature>
<evidence type="ECO:0000256" key="6">
    <source>
        <dbReference type="SAM" id="Phobius"/>
    </source>
</evidence>
<evidence type="ECO:0000256" key="2">
    <source>
        <dbReference type="ARBA" id="ARBA00009166"/>
    </source>
</evidence>
<comment type="similarity">
    <text evidence="2">Belongs to the nematode receptor-like protein srd family.</text>
</comment>
<dbReference type="AlphaFoldDB" id="A0AAV5TNS9"/>
<gene>
    <name evidence="7" type="ORF">PENTCL1PPCAC_18202</name>
</gene>
<feature type="transmembrane region" description="Helical" evidence="6">
    <location>
        <begin position="12"/>
        <end position="33"/>
    </location>
</feature>
<dbReference type="PANTHER" id="PTHR22945">
    <property type="entry name" value="SERPENTINE RECEPTOR, CLASS D DELTA"/>
    <property type="match status" value="1"/>
</dbReference>
<feature type="transmembrane region" description="Helical" evidence="6">
    <location>
        <begin position="208"/>
        <end position="230"/>
    </location>
</feature>
<dbReference type="PANTHER" id="PTHR22945:SF40">
    <property type="entry name" value="SERPENTINE RECEPTOR, CLASS D (DELTA)-RELATED"/>
    <property type="match status" value="1"/>
</dbReference>
<dbReference type="Pfam" id="PF10317">
    <property type="entry name" value="7TM_GPCR_Srd"/>
    <property type="match status" value="1"/>
</dbReference>
<proteinExistence type="inferred from homology"/>
<feature type="transmembrane region" description="Helical" evidence="6">
    <location>
        <begin position="45"/>
        <end position="65"/>
    </location>
</feature>
<dbReference type="Proteomes" id="UP001432027">
    <property type="component" value="Unassembled WGS sequence"/>
</dbReference>
<reference evidence="7" key="1">
    <citation type="submission" date="2023-10" db="EMBL/GenBank/DDBJ databases">
        <title>Genome assembly of Pristionchus species.</title>
        <authorList>
            <person name="Yoshida K."/>
            <person name="Sommer R.J."/>
        </authorList>
    </citation>
    <scope>NUCLEOTIDE SEQUENCE</scope>
    <source>
        <strain evidence="7">RS0144</strain>
    </source>
</reference>
<sequence>MSLVSVMSILEYFHYFICGIGALANSTLILLIITRTPRKLRSYSVLILSMCLLEMCTLITSGLVFPRLLPTSHYLIIAVTGPCRLSHSISICLPIYGTMLHGHSHFGITLGLSFCYRYSSSPFLISSFSFSLYVITRISPPVIYTSMAALMVYLPTFIICVVFGTGSRLRPDEILAILHEHRPEYELSGDAELLMGGDLTSPSFLSGIFWVCCPIMGVFGLIITVAYRIHRALAIHEMSMSEKTRQTHREIIKGLIIQSCLPTLYVFAVASYAIQQFTTYHSLPLEYIPHSVGDVTILLSPFVTLYFVRPYRE</sequence>
<protein>
    <recommendedName>
        <fullName evidence="9">G protein-coupled receptor</fullName>
    </recommendedName>
</protein>
<feature type="transmembrane region" description="Helical" evidence="6">
    <location>
        <begin position="287"/>
        <end position="308"/>
    </location>
</feature>
<feature type="transmembrane region" description="Helical" evidence="6">
    <location>
        <begin position="251"/>
        <end position="275"/>
    </location>
</feature>
<dbReference type="GO" id="GO:0016020">
    <property type="term" value="C:membrane"/>
    <property type="evidence" value="ECO:0007669"/>
    <property type="project" value="UniProtKB-SubCell"/>
</dbReference>
<organism evidence="7 8">
    <name type="scientific">Pristionchus entomophagus</name>
    <dbReference type="NCBI Taxonomy" id="358040"/>
    <lineage>
        <taxon>Eukaryota</taxon>
        <taxon>Metazoa</taxon>
        <taxon>Ecdysozoa</taxon>
        <taxon>Nematoda</taxon>
        <taxon>Chromadorea</taxon>
        <taxon>Rhabditida</taxon>
        <taxon>Rhabditina</taxon>
        <taxon>Diplogasteromorpha</taxon>
        <taxon>Diplogasteroidea</taxon>
        <taxon>Neodiplogasteridae</taxon>
        <taxon>Pristionchus</taxon>
    </lineage>
</organism>
<keyword evidence="4 6" id="KW-1133">Transmembrane helix</keyword>
<evidence type="ECO:0000256" key="4">
    <source>
        <dbReference type="ARBA" id="ARBA00022989"/>
    </source>
</evidence>
<feature type="transmembrane region" description="Helical" evidence="6">
    <location>
        <begin position="116"/>
        <end position="135"/>
    </location>
</feature>
<evidence type="ECO:0000313" key="8">
    <source>
        <dbReference type="Proteomes" id="UP001432027"/>
    </source>
</evidence>